<name>A0A379T3L9_SALER</name>
<evidence type="ECO:0000256" key="1">
    <source>
        <dbReference type="SAM" id="SignalP"/>
    </source>
</evidence>
<sequence>MRCIAGALALMMAVSLHAAPEDVLAPEYAREEGWQWLQPQC</sequence>
<feature type="chain" id="PRO_5017077790" evidence="1">
    <location>
        <begin position="19"/>
        <end position="41"/>
    </location>
</feature>
<dbReference type="AlphaFoldDB" id="A0A379T3L9"/>
<gene>
    <name evidence="2" type="ORF">NCTC8297_00029</name>
</gene>
<organism evidence="2 3">
    <name type="scientific">Salmonella enterica subsp. arizonae</name>
    <dbReference type="NCBI Taxonomy" id="59203"/>
    <lineage>
        <taxon>Bacteria</taxon>
        <taxon>Pseudomonadati</taxon>
        <taxon>Pseudomonadota</taxon>
        <taxon>Gammaproteobacteria</taxon>
        <taxon>Enterobacterales</taxon>
        <taxon>Enterobacteriaceae</taxon>
        <taxon>Salmonella</taxon>
    </lineage>
</organism>
<evidence type="ECO:0000313" key="2">
    <source>
        <dbReference type="EMBL" id="SUG44873.1"/>
    </source>
</evidence>
<evidence type="ECO:0000313" key="3">
    <source>
        <dbReference type="Proteomes" id="UP000254741"/>
    </source>
</evidence>
<reference evidence="2 3" key="1">
    <citation type="submission" date="2018-06" db="EMBL/GenBank/DDBJ databases">
        <authorList>
            <consortium name="Pathogen Informatics"/>
            <person name="Doyle S."/>
        </authorList>
    </citation>
    <scope>NUCLEOTIDE SEQUENCE [LARGE SCALE GENOMIC DNA]</scope>
    <source>
        <strain evidence="2 3">NCTC8297</strain>
    </source>
</reference>
<accession>A0A379T3L9</accession>
<proteinExistence type="predicted"/>
<dbReference type="EMBL" id="UGXG01000001">
    <property type="protein sequence ID" value="SUG44873.1"/>
    <property type="molecule type" value="Genomic_DNA"/>
</dbReference>
<keyword evidence="1" id="KW-0732">Signal</keyword>
<feature type="signal peptide" evidence="1">
    <location>
        <begin position="1"/>
        <end position="18"/>
    </location>
</feature>
<dbReference type="Proteomes" id="UP000254741">
    <property type="component" value="Unassembled WGS sequence"/>
</dbReference>
<protein>
    <submittedName>
        <fullName evidence="2">IncF plasmid conjugative transfer pilus assembly protein TraF</fullName>
    </submittedName>
</protein>